<dbReference type="Proteomes" id="UP000620127">
    <property type="component" value="Unassembled WGS sequence"/>
</dbReference>
<comment type="caution">
    <text evidence="1">The sequence shown here is derived from an EMBL/GenBank/DDBJ whole genome shotgun (WGS) entry which is preliminary data.</text>
</comment>
<organism evidence="1 2">
    <name type="scientific">Undibacterium macrobrachii</name>
    <dbReference type="NCBI Taxonomy" id="1119058"/>
    <lineage>
        <taxon>Bacteria</taxon>
        <taxon>Pseudomonadati</taxon>
        <taxon>Pseudomonadota</taxon>
        <taxon>Betaproteobacteria</taxon>
        <taxon>Burkholderiales</taxon>
        <taxon>Oxalobacteraceae</taxon>
        <taxon>Undibacterium</taxon>
    </lineage>
</organism>
<name>A0ABQ2X681_9BURK</name>
<evidence type="ECO:0000313" key="2">
    <source>
        <dbReference type="Proteomes" id="UP000620127"/>
    </source>
</evidence>
<protein>
    <submittedName>
        <fullName evidence="1">Uncharacterized protein</fullName>
    </submittedName>
</protein>
<dbReference type="RefSeq" id="WP_189344359.1">
    <property type="nucleotide sequence ID" value="NZ_BMYT01000001.1"/>
</dbReference>
<sequence length="184" mass="20002">MSPLPTEPTSVNAGDTVSWTKSLADYPASAGWQLTYTLINATHKITVDATASGADHLVQVTAATSAEWNAGTYAWQSRVSKAAEVYTVDSGNITVNPSFASQTTFDNRSHAVKTLEAIESTIEGRASSAVAEYEIAGRKLKYINPVELLKLRDFYRGIVRQEQAAERISKGLSDPRKIFVRFGS</sequence>
<gene>
    <name evidence="1" type="ORF">GCM10011282_04250</name>
</gene>
<proteinExistence type="predicted"/>
<evidence type="ECO:0000313" key="1">
    <source>
        <dbReference type="EMBL" id="GGX01468.1"/>
    </source>
</evidence>
<dbReference type="EMBL" id="BMYT01000001">
    <property type="protein sequence ID" value="GGX01468.1"/>
    <property type="molecule type" value="Genomic_DNA"/>
</dbReference>
<reference evidence="2" key="1">
    <citation type="journal article" date="2019" name="Int. J. Syst. Evol. Microbiol.">
        <title>The Global Catalogue of Microorganisms (GCM) 10K type strain sequencing project: providing services to taxonomists for standard genome sequencing and annotation.</title>
        <authorList>
            <consortium name="The Broad Institute Genomics Platform"/>
            <consortium name="The Broad Institute Genome Sequencing Center for Infectious Disease"/>
            <person name="Wu L."/>
            <person name="Ma J."/>
        </authorList>
    </citation>
    <scope>NUCLEOTIDE SEQUENCE [LARGE SCALE GENOMIC DNA]</scope>
    <source>
        <strain evidence="2">KCTC 23916</strain>
    </source>
</reference>
<accession>A0ABQ2X681</accession>
<keyword evidence="2" id="KW-1185">Reference proteome</keyword>